<dbReference type="PROSITE" id="PS00107">
    <property type="entry name" value="PROTEIN_KINASE_ATP"/>
    <property type="match status" value="1"/>
</dbReference>
<dbReference type="SUPFAM" id="SSF56112">
    <property type="entry name" value="Protein kinase-like (PK-like)"/>
    <property type="match status" value="1"/>
</dbReference>
<evidence type="ECO:0000256" key="13">
    <source>
        <dbReference type="ARBA" id="ARBA00022777"/>
    </source>
</evidence>
<dbReference type="OMA" id="CKCLDQD"/>
<accession>W1PSZ1</accession>
<dbReference type="PANTHER" id="PTHR48056:SF18">
    <property type="entry name" value="NON-SPECIFIC SERINE_THREONINE PROTEIN KINASE"/>
    <property type="match status" value="1"/>
</dbReference>
<feature type="binding site" evidence="21">
    <location>
        <position position="791"/>
    </location>
    <ligand>
        <name>ATP</name>
        <dbReference type="ChEBI" id="CHEBI:30616"/>
    </ligand>
</feature>
<gene>
    <name evidence="25" type="ORF">AMTR_s00160p00017250</name>
</gene>
<comment type="catalytic activity">
    <reaction evidence="19">
        <text>L-threonyl-[protein] + ATP = O-phospho-L-threonyl-[protein] + ADP + H(+)</text>
        <dbReference type="Rhea" id="RHEA:46608"/>
        <dbReference type="Rhea" id="RHEA-COMP:11060"/>
        <dbReference type="Rhea" id="RHEA-COMP:11605"/>
        <dbReference type="ChEBI" id="CHEBI:15378"/>
        <dbReference type="ChEBI" id="CHEBI:30013"/>
        <dbReference type="ChEBI" id="CHEBI:30616"/>
        <dbReference type="ChEBI" id="CHEBI:61977"/>
        <dbReference type="ChEBI" id="CHEBI:456216"/>
        <dbReference type="EC" id="2.7.11.1"/>
    </reaction>
</comment>
<feature type="domain" description="Protein kinase" evidence="24">
    <location>
        <begin position="763"/>
        <end position="1034"/>
    </location>
</feature>
<dbReference type="eggNOG" id="ENOG502QT4D">
    <property type="taxonomic scope" value="Eukaryota"/>
</dbReference>
<dbReference type="EC" id="2.7.11.1" evidence="4"/>
<dbReference type="AlphaFoldDB" id="W1PSZ1"/>
<dbReference type="EMBL" id="KI392724">
    <property type="protein sequence ID" value="ERN10969.1"/>
    <property type="molecule type" value="Genomic_DNA"/>
</dbReference>
<dbReference type="SUPFAM" id="SSF52058">
    <property type="entry name" value="L domain-like"/>
    <property type="match status" value="3"/>
</dbReference>
<dbReference type="InterPro" id="IPR003591">
    <property type="entry name" value="Leu-rich_rpt_typical-subtyp"/>
</dbReference>
<keyword evidence="26" id="KW-1185">Reference proteome</keyword>
<dbReference type="PROSITE" id="PS00108">
    <property type="entry name" value="PROTEIN_KINASE_ST"/>
    <property type="match status" value="1"/>
</dbReference>
<dbReference type="InterPro" id="IPR000719">
    <property type="entry name" value="Prot_kinase_dom"/>
</dbReference>
<evidence type="ECO:0000256" key="20">
    <source>
        <dbReference type="ARBA" id="ARBA00048679"/>
    </source>
</evidence>
<evidence type="ECO:0000256" key="18">
    <source>
        <dbReference type="ARBA" id="ARBA00023180"/>
    </source>
</evidence>
<dbReference type="CDD" id="cd14066">
    <property type="entry name" value="STKc_IRAK"/>
    <property type="match status" value="1"/>
</dbReference>
<evidence type="ECO:0000313" key="26">
    <source>
        <dbReference type="Proteomes" id="UP000017836"/>
    </source>
</evidence>
<dbReference type="GO" id="GO:0005886">
    <property type="term" value="C:plasma membrane"/>
    <property type="evidence" value="ECO:0007669"/>
    <property type="project" value="UniProtKB-SubCell"/>
</dbReference>
<evidence type="ECO:0000256" key="15">
    <source>
        <dbReference type="ARBA" id="ARBA00022989"/>
    </source>
</evidence>
<dbReference type="STRING" id="13333.W1PSZ1"/>
<dbReference type="Pfam" id="PF00069">
    <property type="entry name" value="Pkinase"/>
    <property type="match status" value="1"/>
</dbReference>
<evidence type="ECO:0000313" key="25">
    <source>
        <dbReference type="EMBL" id="ERN10969.1"/>
    </source>
</evidence>
<keyword evidence="14 21" id="KW-0067">ATP-binding</keyword>
<dbReference type="InterPro" id="IPR013210">
    <property type="entry name" value="LRR_N_plant-typ"/>
</dbReference>
<evidence type="ECO:0000256" key="16">
    <source>
        <dbReference type="ARBA" id="ARBA00023136"/>
    </source>
</evidence>
<evidence type="ECO:0000256" key="21">
    <source>
        <dbReference type="PROSITE-ProRule" id="PRU10141"/>
    </source>
</evidence>
<dbReference type="InterPro" id="IPR001611">
    <property type="entry name" value="Leu-rich_rpt"/>
</dbReference>
<dbReference type="SMART" id="SM00369">
    <property type="entry name" value="LRR_TYP"/>
    <property type="match status" value="9"/>
</dbReference>
<evidence type="ECO:0000256" key="3">
    <source>
        <dbReference type="ARBA" id="ARBA00009592"/>
    </source>
</evidence>
<evidence type="ECO:0000256" key="22">
    <source>
        <dbReference type="SAM" id="Phobius"/>
    </source>
</evidence>
<dbReference type="GO" id="GO:0004674">
    <property type="term" value="F:protein serine/threonine kinase activity"/>
    <property type="evidence" value="ECO:0007669"/>
    <property type="project" value="UniProtKB-KW"/>
</dbReference>
<dbReference type="InterPro" id="IPR032675">
    <property type="entry name" value="LRR_dom_sf"/>
</dbReference>
<dbReference type="Pfam" id="PF00560">
    <property type="entry name" value="LRR_1"/>
    <property type="match status" value="6"/>
</dbReference>
<dbReference type="HOGENOM" id="CLU_000288_22_9_1"/>
<dbReference type="Proteomes" id="UP000017836">
    <property type="component" value="Unassembled WGS sequence"/>
</dbReference>
<evidence type="ECO:0000256" key="6">
    <source>
        <dbReference type="ARBA" id="ARBA00022527"/>
    </source>
</evidence>
<evidence type="ECO:0000256" key="10">
    <source>
        <dbReference type="ARBA" id="ARBA00022729"/>
    </source>
</evidence>
<dbReference type="Pfam" id="PF08263">
    <property type="entry name" value="LRRNT_2"/>
    <property type="match status" value="1"/>
</dbReference>
<dbReference type="FunFam" id="1.10.510.10:FF:000309">
    <property type="entry name" value="Leucine-rich repeat receptor-like protein kinase"/>
    <property type="match status" value="1"/>
</dbReference>
<keyword evidence="8" id="KW-0808">Transferase</keyword>
<evidence type="ECO:0000256" key="7">
    <source>
        <dbReference type="ARBA" id="ARBA00022614"/>
    </source>
</evidence>
<evidence type="ECO:0000256" key="1">
    <source>
        <dbReference type="ARBA" id="ARBA00004236"/>
    </source>
</evidence>
<keyword evidence="11" id="KW-0677">Repeat</keyword>
<evidence type="ECO:0000256" key="12">
    <source>
        <dbReference type="ARBA" id="ARBA00022741"/>
    </source>
</evidence>
<dbReference type="GO" id="GO:0005524">
    <property type="term" value="F:ATP binding"/>
    <property type="evidence" value="ECO:0007669"/>
    <property type="project" value="UniProtKB-UniRule"/>
</dbReference>
<evidence type="ECO:0000256" key="4">
    <source>
        <dbReference type="ARBA" id="ARBA00012513"/>
    </source>
</evidence>
<evidence type="ECO:0000256" key="14">
    <source>
        <dbReference type="ARBA" id="ARBA00022840"/>
    </source>
</evidence>
<evidence type="ECO:0000256" key="8">
    <source>
        <dbReference type="ARBA" id="ARBA00022679"/>
    </source>
</evidence>
<keyword evidence="7" id="KW-0433">Leucine-rich repeat</keyword>
<feature type="chain" id="PRO_5004808199" description="non-specific serine/threonine protein kinase" evidence="23">
    <location>
        <begin position="17"/>
        <end position="1044"/>
    </location>
</feature>
<dbReference type="PROSITE" id="PS50011">
    <property type="entry name" value="PROTEIN_KINASE_DOM"/>
    <property type="match status" value="1"/>
</dbReference>
<comment type="subcellular location">
    <subcellularLocation>
        <location evidence="1">Cell membrane</location>
    </subcellularLocation>
</comment>
<evidence type="ECO:0000256" key="19">
    <source>
        <dbReference type="ARBA" id="ARBA00047899"/>
    </source>
</evidence>
<dbReference type="InterPro" id="IPR017441">
    <property type="entry name" value="Protein_kinase_ATP_BS"/>
</dbReference>
<reference evidence="26" key="1">
    <citation type="journal article" date="2013" name="Science">
        <title>The Amborella genome and the evolution of flowering plants.</title>
        <authorList>
            <consortium name="Amborella Genome Project"/>
        </authorList>
    </citation>
    <scope>NUCLEOTIDE SEQUENCE [LARGE SCALE GENOMIC DNA]</scope>
</reference>
<keyword evidence="5" id="KW-1003">Cell membrane</keyword>
<evidence type="ECO:0000256" key="11">
    <source>
        <dbReference type="ARBA" id="ARBA00022737"/>
    </source>
</evidence>
<dbReference type="FunFam" id="3.80.10.10:FF:000213">
    <property type="entry name" value="Tyrosine-sulfated glycopeptide receptor 1"/>
    <property type="match status" value="1"/>
</dbReference>
<keyword evidence="6" id="KW-0723">Serine/threonine-protein kinase</keyword>
<keyword evidence="15 22" id="KW-1133">Transmembrane helix</keyword>
<dbReference type="Gramene" id="ERN10969">
    <property type="protein sequence ID" value="ERN10969"/>
    <property type="gene ID" value="AMTR_s00160p00017250"/>
</dbReference>
<feature type="signal peptide" evidence="23">
    <location>
        <begin position="1"/>
        <end position="16"/>
    </location>
</feature>
<comment type="catalytic activity">
    <reaction evidence="20">
        <text>L-seryl-[protein] + ATP = O-phospho-L-seryl-[protein] + ADP + H(+)</text>
        <dbReference type="Rhea" id="RHEA:17989"/>
        <dbReference type="Rhea" id="RHEA-COMP:9863"/>
        <dbReference type="Rhea" id="RHEA-COMP:11604"/>
        <dbReference type="ChEBI" id="CHEBI:15378"/>
        <dbReference type="ChEBI" id="CHEBI:29999"/>
        <dbReference type="ChEBI" id="CHEBI:30616"/>
        <dbReference type="ChEBI" id="CHEBI:83421"/>
        <dbReference type="ChEBI" id="CHEBI:456216"/>
        <dbReference type="EC" id="2.7.11.1"/>
    </reaction>
</comment>
<sequence length="1044" mass="115520">MGFSLLVWILLVPSDAISITKEREVNQTCDPNDSQALLEFVETLSNNGLLGWSHGSNCCSWKGVYCDPNLQGNGNSSKVARVKKLALRGLSLKGVISGSLGRLDQLQYLILSFNLLEGELPQELSNLQNLEVLDLSYNMLRGSVLPLIGLKSIRSLNISSNLFNGSLVDFRGYPNLTVFNISSNSFTGPIVTNICRNSAMIQVMDLSENRFSGELKLGLGNCTSLRELYMGFNALAGRLPYDVFTLLSLKELSIPANNFFGRFSERVSNLSSLVSLVIFGNRFFGPLPDVFGNLTKLEQLIAHSNSFTGTLPASLSLCSLIKVVDLRNNSLSGTIDLLFEKIPHLSSLDLATNRFNGELPASLSNCKELKTLSLARNNLVGQVPESYGNLQSLSLLSLSNNSFQNISRALDILHNCGNLTTLILTKNFNGERIPVGISGFNSLMVFALGNCGLWGEIPDWLQECRKLQVLDLSWNRLSGGIPPWIGTFEYLFYLDVSNNSLTREVPKSLTQLQMLVSANTTANATLINIPLYVKRNKSSNGMQYNQVSSFPPALYLSNNRLNGMIWPEFGQLKGLHILDLSRNNITGTIPDTISNMVNLELLDLSYNELNGSIPMSLCNLTFLSKFSVAHNYLEGEIPDGGQFFSFSNSSFEGNLGLCGSPLPSCQRSPAFGLEPSGPTGRTNRSGILGITLSIGLGIALLLATLLLHMSRKEERYQSNGEVVDSDRSHRPSESFGSKLVLLFQNPEGMELTINDLLKSTNNFDQANIIGCGGFGLVYKAYLPDNTKAAIKRLSGDCGQMEREFRAEVEALSRAQHKNLVSLRGYCRHGNDRLLIYSYMENGSLDYWLHERLDEGLMLDWGTRLKIAQGSARGLAYLHRVCDPNIVHRDVKSSNILLNDKFEAHLADFGLSRLLRPYDTHVTTDLVGTLGYIPPEYGQTLTATFKGDVYSFGVVLLELLTGKRPVDVCKSKGCRDLVSWVVQMKREKKEEEIFVPFLWSKEHEKQLLQVLEIACKCIDQDPKQRPSIGQVVLWLDSVGDAEPVR</sequence>
<evidence type="ECO:0000256" key="17">
    <source>
        <dbReference type="ARBA" id="ARBA00023170"/>
    </source>
</evidence>
<evidence type="ECO:0000256" key="5">
    <source>
        <dbReference type="ARBA" id="ARBA00022475"/>
    </source>
</evidence>
<comment type="similarity">
    <text evidence="3">Belongs to the RLP family.</text>
</comment>
<evidence type="ECO:0000256" key="2">
    <source>
        <dbReference type="ARBA" id="ARBA00008684"/>
    </source>
</evidence>
<evidence type="ECO:0000259" key="24">
    <source>
        <dbReference type="PROSITE" id="PS50011"/>
    </source>
</evidence>
<organism evidence="25 26">
    <name type="scientific">Amborella trichopoda</name>
    <dbReference type="NCBI Taxonomy" id="13333"/>
    <lineage>
        <taxon>Eukaryota</taxon>
        <taxon>Viridiplantae</taxon>
        <taxon>Streptophyta</taxon>
        <taxon>Embryophyta</taxon>
        <taxon>Tracheophyta</taxon>
        <taxon>Spermatophyta</taxon>
        <taxon>Magnoliopsida</taxon>
        <taxon>Amborellales</taxon>
        <taxon>Amborellaceae</taxon>
        <taxon>Amborella</taxon>
    </lineage>
</organism>
<dbReference type="SMART" id="SM00220">
    <property type="entry name" value="S_TKc"/>
    <property type="match status" value="1"/>
</dbReference>
<dbReference type="InterPro" id="IPR050647">
    <property type="entry name" value="Plant_LRR-RLKs"/>
</dbReference>
<keyword evidence="13" id="KW-0418">Kinase</keyword>
<dbReference type="Pfam" id="PF13855">
    <property type="entry name" value="LRR_8"/>
    <property type="match status" value="1"/>
</dbReference>
<proteinExistence type="inferred from homology"/>
<comment type="similarity">
    <text evidence="2">Belongs to the protein kinase superfamily. Ser/Thr protein kinase family.</text>
</comment>
<dbReference type="FunFam" id="3.80.10.10:FF:000041">
    <property type="entry name" value="LRR receptor-like serine/threonine-protein kinase ERECTA"/>
    <property type="match status" value="1"/>
</dbReference>
<dbReference type="InterPro" id="IPR008271">
    <property type="entry name" value="Ser/Thr_kinase_AS"/>
</dbReference>
<keyword evidence="9 22" id="KW-0812">Transmembrane</keyword>
<keyword evidence="10 23" id="KW-0732">Signal</keyword>
<dbReference type="PROSITE" id="PS51450">
    <property type="entry name" value="LRR"/>
    <property type="match status" value="1"/>
</dbReference>
<dbReference type="Gene3D" id="1.10.510.10">
    <property type="entry name" value="Transferase(Phosphotransferase) domain 1"/>
    <property type="match status" value="1"/>
</dbReference>
<feature type="transmembrane region" description="Helical" evidence="22">
    <location>
        <begin position="686"/>
        <end position="707"/>
    </location>
</feature>
<dbReference type="InterPro" id="IPR011009">
    <property type="entry name" value="Kinase-like_dom_sf"/>
</dbReference>
<dbReference type="Gene3D" id="3.30.200.20">
    <property type="entry name" value="Phosphorylase Kinase, domain 1"/>
    <property type="match status" value="1"/>
</dbReference>
<keyword evidence="12 21" id="KW-0547">Nucleotide-binding</keyword>
<name>W1PSZ1_AMBTC</name>
<dbReference type="FunFam" id="3.30.200.20:FF:000566">
    <property type="entry name" value="Phytosulfokine receptor 1"/>
    <property type="match status" value="1"/>
</dbReference>
<evidence type="ECO:0000256" key="23">
    <source>
        <dbReference type="SAM" id="SignalP"/>
    </source>
</evidence>
<keyword evidence="18" id="KW-0325">Glycoprotein</keyword>
<protein>
    <recommendedName>
        <fullName evidence="4">non-specific serine/threonine protein kinase</fullName>
        <ecNumber evidence="4">2.7.11.1</ecNumber>
    </recommendedName>
</protein>
<keyword evidence="17" id="KW-0675">Receptor</keyword>
<keyword evidence="16 22" id="KW-0472">Membrane</keyword>
<dbReference type="PANTHER" id="PTHR48056">
    <property type="entry name" value="LRR RECEPTOR-LIKE SERINE/THREONINE-PROTEIN KINASE-RELATED"/>
    <property type="match status" value="1"/>
</dbReference>
<evidence type="ECO:0000256" key="9">
    <source>
        <dbReference type="ARBA" id="ARBA00022692"/>
    </source>
</evidence>
<dbReference type="Gene3D" id="3.80.10.10">
    <property type="entry name" value="Ribonuclease Inhibitor"/>
    <property type="match status" value="4"/>
</dbReference>